<dbReference type="RefSeq" id="WP_425343805.1">
    <property type="nucleotide sequence ID" value="NZ_JBGUBD010000001.1"/>
</dbReference>
<dbReference type="Proteomes" id="UP001575105">
    <property type="component" value="Unassembled WGS sequence"/>
</dbReference>
<comment type="caution">
    <text evidence="1">The sequence shown here is derived from an EMBL/GenBank/DDBJ whole genome shotgun (WGS) entry which is preliminary data.</text>
</comment>
<accession>A0ABV4TZV7</accession>
<proteinExistence type="predicted"/>
<organism evidence="1 2">
    <name type="scientific">Natronomicrosphaera hydrolytica</name>
    <dbReference type="NCBI Taxonomy" id="3242702"/>
    <lineage>
        <taxon>Bacteria</taxon>
        <taxon>Pseudomonadati</taxon>
        <taxon>Planctomycetota</taxon>
        <taxon>Phycisphaerae</taxon>
        <taxon>Phycisphaerales</taxon>
        <taxon>Phycisphaeraceae</taxon>
        <taxon>Natronomicrosphaera</taxon>
    </lineage>
</organism>
<protein>
    <submittedName>
        <fullName evidence="1">Uncharacterized protein</fullName>
    </submittedName>
</protein>
<keyword evidence="2" id="KW-1185">Reference proteome</keyword>
<reference evidence="1 2" key="1">
    <citation type="submission" date="2024-08" db="EMBL/GenBank/DDBJ databases">
        <title>Whole-genome sequencing of halo(alkali)philic microorganisms from hypersaline lakes.</title>
        <authorList>
            <person name="Sorokin D.Y."/>
            <person name="Merkel A.Y."/>
            <person name="Messina E."/>
            <person name="Yakimov M."/>
        </authorList>
    </citation>
    <scope>NUCLEOTIDE SEQUENCE [LARGE SCALE GENOMIC DNA]</scope>
    <source>
        <strain evidence="1 2">AB-hyl4</strain>
    </source>
</reference>
<gene>
    <name evidence="1" type="ORF">ACERK3_01105</name>
</gene>
<evidence type="ECO:0000313" key="2">
    <source>
        <dbReference type="Proteomes" id="UP001575105"/>
    </source>
</evidence>
<dbReference type="EMBL" id="JBGUBD010000001">
    <property type="protein sequence ID" value="MFA9476880.1"/>
    <property type="molecule type" value="Genomic_DNA"/>
</dbReference>
<name>A0ABV4TZV7_9BACT</name>
<evidence type="ECO:0000313" key="1">
    <source>
        <dbReference type="EMBL" id="MFA9476880.1"/>
    </source>
</evidence>
<sequence>MPEFEVIGYGRETGRLRKRRYSATDEEHAIHRAGDDGTVVESVKKLPERPATDAQKAYATRLGISFDENIGMDRISELITSEETRELREKAKTYGLEVPDGWAYEPFSDYIQDFECARTWVYSVTRHLAKASWARYRDVPVDPNVVRRIALTLMQHADLMNYIYDAPEGSTDDAYFDELHHLEIDWGDEWYFFGRKAGGPSPTSKAYRFVAEFDV</sequence>